<dbReference type="Gene3D" id="3.90.1480.10">
    <property type="entry name" value="Alpha-2,3-sialyltransferase"/>
    <property type="match status" value="1"/>
</dbReference>
<dbReference type="RefSeq" id="WP_120383472.1">
    <property type="nucleotide sequence ID" value="NZ_RAXT01000008.1"/>
</dbReference>
<gene>
    <name evidence="1" type="ORF">D7V20_06345</name>
</gene>
<dbReference type="EMBL" id="RAXT01000008">
    <property type="protein sequence ID" value="RKG38887.1"/>
    <property type="molecule type" value="Genomic_DNA"/>
</dbReference>
<proteinExistence type="predicted"/>
<keyword evidence="1" id="KW-0808">Transferase</keyword>
<sequence length="223" mass="25728">MNQNFHQYIQHHKFINTIFIIGGGPSIKTLDLSGLDTSKHLIICCNQAFELFPNAQITHHSDYSWWEKYQSSLEIQFKGHFITGCGLGNTRAYPEMVTHMQFIHHANQDQLFRSSNHVYGNNCGLQALSIAHLFQPKNIVLIGFDFKSLHGKTHGYAQSNTHPNLDYAHLWALFLKSFKAFEQLKTTQWQTVYPTRHPPQIWNLNPDSALALYNKTKALEDFL</sequence>
<dbReference type="OrthoDB" id="6682672at2"/>
<keyword evidence="1" id="KW-0489">Methyltransferase</keyword>
<comment type="caution">
    <text evidence="1">The sequence shown here is derived from an EMBL/GenBank/DDBJ whole genome shotgun (WGS) entry which is preliminary data.</text>
</comment>
<accession>A0A3A8EVK8</accession>
<protein>
    <submittedName>
        <fullName evidence="1">Methyltransferase type 11</fullName>
    </submittedName>
</protein>
<dbReference type="GO" id="GO:0032259">
    <property type="term" value="P:methylation"/>
    <property type="evidence" value="ECO:0007669"/>
    <property type="project" value="UniProtKB-KW"/>
</dbReference>
<keyword evidence="2" id="KW-1185">Reference proteome</keyword>
<dbReference type="AlphaFoldDB" id="A0A3A8EVK8"/>
<evidence type="ECO:0000313" key="1">
    <source>
        <dbReference type="EMBL" id="RKG38887.1"/>
    </source>
</evidence>
<dbReference type="GO" id="GO:0008168">
    <property type="term" value="F:methyltransferase activity"/>
    <property type="evidence" value="ECO:0007669"/>
    <property type="project" value="UniProtKB-KW"/>
</dbReference>
<dbReference type="Proteomes" id="UP000280405">
    <property type="component" value="Unassembled WGS sequence"/>
</dbReference>
<name>A0A3A8EVK8_9GAMM</name>
<organism evidence="1 2">
    <name type="scientific">Acinetobacter rongchengensis</name>
    <dbReference type="NCBI Taxonomy" id="2419601"/>
    <lineage>
        <taxon>Bacteria</taxon>
        <taxon>Pseudomonadati</taxon>
        <taxon>Pseudomonadota</taxon>
        <taxon>Gammaproteobacteria</taxon>
        <taxon>Moraxellales</taxon>
        <taxon>Moraxellaceae</taxon>
        <taxon>Acinetobacter</taxon>
    </lineage>
</organism>
<evidence type="ECO:0000313" key="2">
    <source>
        <dbReference type="Proteomes" id="UP000280405"/>
    </source>
</evidence>
<reference evidence="1 2" key="1">
    <citation type="submission" date="2018-09" db="EMBL/GenBank/DDBJ databases">
        <title>The draft genome of Acinetobacter spp. strains.</title>
        <authorList>
            <person name="Qin J."/>
            <person name="Feng Y."/>
            <person name="Zong Z."/>
        </authorList>
    </citation>
    <scope>NUCLEOTIDE SEQUENCE [LARGE SCALE GENOMIC DNA]</scope>
    <source>
        <strain evidence="1 2">WCHAc060115</strain>
    </source>
</reference>